<dbReference type="PROSITE" id="PS00455">
    <property type="entry name" value="AMP_BINDING"/>
    <property type="match status" value="1"/>
</dbReference>
<dbReference type="Gene3D" id="3.40.366.10">
    <property type="entry name" value="Malonyl-Coenzyme A Acyl Carrier Protein, domain 2"/>
    <property type="match status" value="1"/>
</dbReference>
<dbReference type="PANTHER" id="PTHR43775:SF20">
    <property type="entry name" value="HYBRID PKS-NRPS SYNTHETASE APDA"/>
    <property type="match status" value="1"/>
</dbReference>
<dbReference type="InterPro" id="IPR013968">
    <property type="entry name" value="PKS_KR"/>
</dbReference>
<dbReference type="Gene3D" id="3.40.50.12780">
    <property type="entry name" value="N-terminal domain of ligase-like"/>
    <property type="match status" value="1"/>
</dbReference>
<dbReference type="Gene3D" id="3.30.559.10">
    <property type="entry name" value="Chloramphenicol acetyltransferase-like domain"/>
    <property type="match status" value="1"/>
</dbReference>
<dbReference type="SMART" id="SM00823">
    <property type="entry name" value="PKS_PP"/>
    <property type="match status" value="2"/>
</dbReference>
<feature type="domain" description="Carrier" evidence="11">
    <location>
        <begin position="2412"/>
        <end position="2487"/>
    </location>
</feature>
<sequence>MGAQDSTRGSGGEPIAVIGSGFRFPGSSNNPSKLWELLLKPRDLLTRIPENRFNPDSFYHPNPAHHGTTDVKESYFLNEDHRQFDAGFFNIKPVEVHAIDPQQRLLMEVVYESLEASGLSVESLAGSRTGVYVGLMCADYVEHLNTDMNSLPTYTPTGNARSIMSNRISYIFDWHGPSMTIDTACSSSLVAVHQAVQLLRSGDSDVAVAAGANLIVGPLQYVGASKLHMLSADSRSRMWDVDATGYARGEGVAAVTLKRLSSAIADGDNIECIIRESGVNQDGRTKGITMPSSAAQADLIARTYAKAGLDPRNTNQRCQYFEAHGTGTAAGDPKEAEAISKAFFHPGDHISEGSDPLYVGSVKTLIGHTEGTAGLAGLLKASLAVQHGIVPPNFLFNKLHPAIEPFYSNLEVPTSPKPWPKIEEGIPRRASVNSFGFGGTNAHVIIENFVPSPIDDNKAPRTRQLTPFNLSASSERSLRGVLADYAEHLRSHTDISLQDLSYTLYARRTEHAVRVSISAESATNLLAKIDELLRTPPNGGSAPNIGLRSKALSNPIRALGVFTGQGAQWPTMGRELIFNSPYVRRLIQELDVVLQNLPEPERPGWSLMNELTCDASESRLDSAVTAQPVCTVIQIILYDLLTIANVKFQAVVGHSSGEIAAAYAAGYITREDAVKIAYYRGYFTSLSPSDRLGGMMVIGTSVDDANELCNLPIFQGRLAVAAINSSSSVTISGDRDAIEQAKEVLDDEKKFARLLKVDKAYHSLHMVPCADEYVEALKRSRIQPLQATNGCTWFSSTYKNREMNGDQDLSGPYWADNMVRPVLFSHAVQAAATAGDAFDIAIEVGPHATLKGPALQTLQESQKESVPYTGLLHRGKDDVEAFSNALGYVWAQFSPSMIDFRTFDLLASGRENRRLINELPTYHWDHEKLFWHGSRASRALLTQKNPPNPLLGSRTTDIMEQEIRWRNLLRLSELPWIRGHQLQGQVVYPATAYIATAVEAARFLVPSEDNIAVIEVEDFSLGKPLVFRDDDGGIETVFTLSEIEKDMDGNYSASFTYHACSSAETVQLSTHATGRVIITTGETPSQWLPSRKSDPPNLIDIPEDRFYASLEPLGYSYSGCFRTLSSIKRRLNFSSSNVRVPPQDNEPERMLLHPALLDSALQGIFLAYCWPGDGSLDQLHVPIAIKSFRVDVGLCKQKLMPGTNVVSCSQLTDNPLATRQLNGDVDIYANDRTGLVQIEGIKVVAFAEPTAEADRAMFSEHVWGVFSPNCELAMGGARATAEDYEFAYGMERVSINYMKQLITLFPESKRKALNLEWHFVCLFEFFSDVLSTVQAGTRQCAQKKWLEDTPADVAGVKAKFAHRVDMKLACAVGDNLPAVISGESTILEHLTKDGLLDRFYEVGLGLKELSAFLGNVVKQVVHRHPRMKILEIDISTGFFETAQDVFASAGDKILFKTLDVEKDITEQGYEEHSYDLVVASLVLHATTDLHQTLMNTRRLLKPGGYLIIQEVSKNDVTRVGFLMCALPGWWLGQNDGRKLSPCVSTLEWHRLLLQSGFSGIDSSTPEYDTTPFPLAIIVSQAIDNRIVLLRQPLSLPGLQAAAEDEWDLVLVGGQSLSSIQLIEQIIGLVQPSGIKHTVFKTLGDIDTAKISAKSAILCITELDEPVFKRLSKRTLEGMKRLFETQRTILWVTQGCRSEDPYMNMAVGLGRSLVLENPDLVLQFIDLESGVKPNPRQLLEALLRLRQGDILEKEGNLDNILWTNEHELAYENGELMISRLYHKNTLNHRYNASKRTIFETMDPQIVPLNLAKDPSSRHTLVLDYSLTAEMLNPHAMMAGSNVLVKVSHSLSTPVFMASLYLSYLVYGINKATEKSVIAISPNNGSYALLLQERVLEIEVPMGKESELLNRLHIQVHVENILSVCQRDWTLIIHEPSPELASSIVESASDANITVVFTTSSPDPAHNSWIRIDPCAPRRVIQSSIPSHVSAFIDCSTGGQNGRVGSLITSCLHPSCLRTTIAEIQKLQQARRFSSADLRQRFSSVVSRALKETLELKHSRSSLPIIGLQQVIGRTDIDTIVPAIVDWTAPAGVPVQITTVDSQVTFKSDRTYVLFGLTSDLAQSICDWMVSHGARNIVLTSRNPKIDAKWVELLAEAGVRLELFANDITNKQSLSTLVDHIRQTFPPIAGIAHGAMVLDDISFFEMPFEKMNKVLQPKVQGASFLDELFQETTLDFFVFFSSVTAIAGNRGQSAYTTANMFMSALATQRRQKGLAASILHIGAVMGVGYINRGFSEAIFAALRKTGFMLLSEREFCLCFGEAVLASHPLSKRNAEVVTALETRKLGDVSPQWAKFPRFQCCLQVTDGADKKAKKKAVSVSTKISLLGATGTEEVFEIVQGRNVVVEVQSEANIYIDAFFLKLQAALQIPVENDKSQVLSSSTDDLGIDSLVAVEIRSWFLKEIETEIPVFKVLSGGSVTQLLEYAVENMPVKLTPNLKKSSKTSGTDRPAIEQPAPASVPSSPNSGSNNSTETIQLGDEQDKEENSSATSLSDISQTSFGKIFPISPGQSRFLFLKHLIEDQTTANSTISVSIKGTIRLDSLESAVRKIANRHEALRTSFFMDENQKPVQAISETSRLCLESILDADESQVAQEFESLKNHVYDIEHGECMRLIHLRKTPTESYLFIGSHHIIMDGISLEVFLNDLQKAYNGQNLSDQVYQYSDYSEKLRQDLACGAMQEEIKYWKSELANVPPPLPLLPFAATKNRTMLARYEHISASHSIGSKLAKQIDNTCQKLKANVFHYFLAVFEVLLFKLFGYSDICIGMADANRWDDQIAESIGMYMNLLPLRFHLDAKQSFEGVLKDTRRKAYLALSNSRLPFDILLDNVESERSTAFSPLFQAFINYRQGVSEKRKFDSATGTVKELSLPRTGYDISLDIIENPGFETRISFMLQRSLYSESDATRILDMYFQLLNDFSSSRNHTLQEVSLFSQRDISNAIQSGQGPVMPSKWPETLVHRIDTMITEHPNKISLRETTGNSWTYRQLDAEVKQISSALLHANVIPHSVVAVFQEAGPHFVFSLLAILRIGAICVPLDCNIPQARLRGILAGCKPSALLANGTTLAQTGSLEIAPSVIVFDVFNLPKEEPISRPITVRASNPAVILFTSGSTGVPKGVILSHGGLCNHLEALTNTHGFGSETVLQQSSVGFDMSLNQIFMALVHGGTLVIVPEVLRKDAPAVARIVLEEKITYTSATPSEYLLWLRHGSNSLFQSKSWRYATAGGEQFSTELLQVFRHLKHHFQPTFRAFNAYGPTECSMSSNELEIDLEGPDSQHISAGKALPNYNVYIVDGDLSPLPIGFPGEICIAGAGVAIGYLNNPNESKKKFLKDPQISSFARQKGWDRMYRTGDKGVLRSDGGLEVLGRIEGDTQIKLRGLRIEMQDIEQSILDAAKGLVNEVIVTPRGDPTILVAHAVLSSTASTEKEREFLRQLAASLPLPQYMRPAAIVSIDSMPLNASGKTDRQALQNFPIPIISQQKTGLTRDLTEIESKLVQTWREVLPQQMQDIYTIDQASDFFHVGGNSMLLVELRELVRRNFQVHLPLIRLFEHSTLGAMAAAVQDFSSGEAIEIDWAMETEVPSDYLELNIQQGPMRCLSSHITIVLTGSTGFLGKYILRLLVEEPGVDRIYCIAIRNSDKMAAFADSEKVVLHNGNLSLPRCGLSEAEATSIFNSADAIIHNGADVSFLKTYSSLRGPNLSSTKELVKLALPRRIPFHFISTATVGKVLKTDFLCPESLANSLPDPSFADGYAASKWASEVFLEKANRQFGLPTYIHRPSSITGDQAGETDIVSNVLKFSSTIKALPDSSRWRGYVDLVSLENAAMGIVRSVLQDRQVDATEFGVEYLHHAGDRVIHAQSINEFLNTDQKAQWELLSMQEWVEKAVQCGMNPLVAEFLRSTDRGQGLQIGQRLLLKGDKK</sequence>
<dbReference type="InterPro" id="IPR050091">
    <property type="entry name" value="PKS_NRPS_Biosynth_Enz"/>
</dbReference>
<dbReference type="PROSITE" id="PS52019">
    <property type="entry name" value="PKS_MFAS_DH"/>
    <property type="match status" value="1"/>
</dbReference>
<evidence type="ECO:0000256" key="9">
    <source>
        <dbReference type="PROSITE-ProRule" id="PRU01363"/>
    </source>
</evidence>
<comment type="caution">
    <text evidence="14">The sequence shown here is derived from an EMBL/GenBank/DDBJ whole genome shotgun (WGS) entry which is preliminary data.</text>
</comment>
<evidence type="ECO:0000256" key="1">
    <source>
        <dbReference type="ARBA" id="ARBA00022450"/>
    </source>
</evidence>
<dbReference type="SUPFAM" id="SSF53335">
    <property type="entry name" value="S-adenosyl-L-methionine-dependent methyltransferases"/>
    <property type="match status" value="1"/>
</dbReference>
<dbReference type="Pfam" id="PF00550">
    <property type="entry name" value="PP-binding"/>
    <property type="match status" value="1"/>
</dbReference>
<dbReference type="InterPro" id="IPR009081">
    <property type="entry name" value="PP-bd_ACP"/>
</dbReference>
<feature type="compositionally biased region" description="Low complexity" evidence="10">
    <location>
        <begin position="2512"/>
        <end position="2528"/>
    </location>
</feature>
<evidence type="ECO:0000313" key="14">
    <source>
        <dbReference type="EMBL" id="KAK0513956.1"/>
    </source>
</evidence>
<dbReference type="Pfam" id="PF08242">
    <property type="entry name" value="Methyltransf_12"/>
    <property type="match status" value="1"/>
</dbReference>
<keyword evidence="6" id="KW-0677">Repeat</keyword>
<feature type="region of interest" description="C-terminal hotdog fold" evidence="9">
    <location>
        <begin position="1098"/>
        <end position="1252"/>
    </location>
</feature>
<evidence type="ECO:0008006" key="16">
    <source>
        <dbReference type="Google" id="ProtNLM"/>
    </source>
</evidence>
<dbReference type="GO" id="GO:0009403">
    <property type="term" value="P:toxin biosynthetic process"/>
    <property type="evidence" value="ECO:0007669"/>
    <property type="project" value="UniProtKB-ARBA"/>
</dbReference>
<dbReference type="SMART" id="SM00822">
    <property type="entry name" value="PKS_KR"/>
    <property type="match status" value="1"/>
</dbReference>
<dbReference type="Pfam" id="PF14765">
    <property type="entry name" value="PS-DH"/>
    <property type="match status" value="1"/>
</dbReference>
<dbReference type="SUPFAM" id="SSF47336">
    <property type="entry name" value="ACP-like"/>
    <property type="match status" value="2"/>
</dbReference>
<dbReference type="PROSITE" id="PS52004">
    <property type="entry name" value="KS3_2"/>
    <property type="match status" value="1"/>
</dbReference>
<dbReference type="InterPro" id="IPR049552">
    <property type="entry name" value="PKS_DH_N"/>
</dbReference>
<dbReference type="SMART" id="SM00826">
    <property type="entry name" value="PKS_DH"/>
    <property type="match status" value="1"/>
</dbReference>
<dbReference type="InterPro" id="IPR001227">
    <property type="entry name" value="Ac_transferase_dom_sf"/>
</dbReference>
<dbReference type="CDD" id="cd00833">
    <property type="entry name" value="PKS"/>
    <property type="match status" value="1"/>
</dbReference>
<evidence type="ECO:0000256" key="2">
    <source>
        <dbReference type="ARBA" id="ARBA00022553"/>
    </source>
</evidence>
<dbReference type="SMART" id="SM00825">
    <property type="entry name" value="PKS_KS"/>
    <property type="match status" value="1"/>
</dbReference>
<dbReference type="GO" id="GO:0006633">
    <property type="term" value="P:fatty acid biosynthetic process"/>
    <property type="evidence" value="ECO:0007669"/>
    <property type="project" value="InterPro"/>
</dbReference>
<dbReference type="CDD" id="cd19532">
    <property type="entry name" value="C_PKS-NRPS"/>
    <property type="match status" value="1"/>
</dbReference>
<dbReference type="Gene3D" id="3.40.47.10">
    <property type="match status" value="1"/>
</dbReference>
<evidence type="ECO:0000259" key="11">
    <source>
        <dbReference type="PROSITE" id="PS50075"/>
    </source>
</evidence>
<dbReference type="GO" id="GO:0005737">
    <property type="term" value="C:cytoplasm"/>
    <property type="evidence" value="ECO:0007669"/>
    <property type="project" value="TreeGrafter"/>
</dbReference>
<dbReference type="InterPro" id="IPR013120">
    <property type="entry name" value="FAR_NAD-bd"/>
</dbReference>
<dbReference type="InterPro" id="IPR016036">
    <property type="entry name" value="Malonyl_transacylase_ACP-bd"/>
</dbReference>
<dbReference type="InterPro" id="IPR014030">
    <property type="entry name" value="Ketoacyl_synth_N"/>
</dbReference>
<dbReference type="Pfam" id="PF00698">
    <property type="entry name" value="Acyl_transf_1"/>
    <property type="match status" value="1"/>
</dbReference>
<name>A0AA39UC02_9LECA</name>
<dbReference type="InterPro" id="IPR013217">
    <property type="entry name" value="Methyltransf_12"/>
</dbReference>
<evidence type="ECO:0000256" key="6">
    <source>
        <dbReference type="ARBA" id="ARBA00022737"/>
    </source>
</evidence>
<dbReference type="Gene3D" id="3.30.300.30">
    <property type="match status" value="1"/>
</dbReference>
<dbReference type="InterPro" id="IPR042104">
    <property type="entry name" value="PKS_dehydratase_sf"/>
</dbReference>
<feature type="domain" description="Carrier" evidence="11">
    <location>
        <begin position="3540"/>
        <end position="3620"/>
    </location>
</feature>
<proteinExistence type="inferred from homology"/>
<keyword evidence="5" id="KW-0808">Transferase</keyword>
<dbReference type="PROSITE" id="PS00012">
    <property type="entry name" value="PHOSPHOPANTETHEINE"/>
    <property type="match status" value="2"/>
</dbReference>
<dbReference type="Pfam" id="PF08659">
    <property type="entry name" value="KR"/>
    <property type="match status" value="1"/>
</dbReference>
<dbReference type="Pfam" id="PF02801">
    <property type="entry name" value="Ketoacyl-synt_C"/>
    <property type="match status" value="1"/>
</dbReference>
<dbReference type="Pfam" id="PF00109">
    <property type="entry name" value="ketoacyl-synt"/>
    <property type="match status" value="1"/>
</dbReference>
<reference evidence="14" key="1">
    <citation type="submission" date="2023-03" db="EMBL/GenBank/DDBJ databases">
        <title>Complete genome of Cladonia borealis.</title>
        <authorList>
            <person name="Park H."/>
        </authorList>
    </citation>
    <scope>NUCLEOTIDE SEQUENCE</scope>
    <source>
        <strain evidence="14">ANT050790</strain>
    </source>
</reference>
<dbReference type="Gene3D" id="1.10.1200.10">
    <property type="entry name" value="ACP-like"/>
    <property type="match status" value="1"/>
</dbReference>
<keyword evidence="2" id="KW-0597">Phosphoprotein</keyword>
<evidence type="ECO:0000259" key="13">
    <source>
        <dbReference type="PROSITE" id="PS52019"/>
    </source>
</evidence>
<dbReference type="SUPFAM" id="SSF51735">
    <property type="entry name" value="NAD(P)-binding Rossmann-fold domains"/>
    <property type="match status" value="2"/>
</dbReference>
<dbReference type="GO" id="GO:0005886">
    <property type="term" value="C:plasma membrane"/>
    <property type="evidence" value="ECO:0007669"/>
    <property type="project" value="TreeGrafter"/>
</dbReference>
<evidence type="ECO:0000256" key="8">
    <source>
        <dbReference type="ARBA" id="ARBA00029443"/>
    </source>
</evidence>
<dbReference type="Gene3D" id="3.40.50.150">
    <property type="entry name" value="Vaccinia Virus protein VP39"/>
    <property type="match status" value="1"/>
</dbReference>
<dbReference type="Pfam" id="PF00501">
    <property type="entry name" value="AMP-binding"/>
    <property type="match status" value="1"/>
</dbReference>
<dbReference type="PROSITE" id="PS00606">
    <property type="entry name" value="KS3_1"/>
    <property type="match status" value="1"/>
</dbReference>
<dbReference type="FunFam" id="3.40.47.10:FF:000019">
    <property type="entry name" value="Polyketide synthase type I"/>
    <property type="match status" value="1"/>
</dbReference>
<evidence type="ECO:0000256" key="10">
    <source>
        <dbReference type="SAM" id="MobiDB-lite"/>
    </source>
</evidence>
<dbReference type="InterPro" id="IPR057326">
    <property type="entry name" value="KR_dom"/>
</dbReference>
<dbReference type="InterPro" id="IPR042099">
    <property type="entry name" value="ANL_N_sf"/>
</dbReference>
<comment type="similarity">
    <text evidence="8">In the C-terminal section; belongs to the NRP synthetase family.</text>
</comment>
<feature type="domain" description="PKS/mFAS DH" evidence="13">
    <location>
        <begin position="948"/>
        <end position="1252"/>
    </location>
</feature>
<dbReference type="InterPro" id="IPR023213">
    <property type="entry name" value="CAT-like_dom_sf"/>
</dbReference>
<dbReference type="InterPro" id="IPR032821">
    <property type="entry name" value="PKS_assoc"/>
</dbReference>
<dbReference type="GO" id="GO:0016874">
    <property type="term" value="F:ligase activity"/>
    <property type="evidence" value="ECO:0007669"/>
    <property type="project" value="UniProtKB-KW"/>
</dbReference>
<dbReference type="InterPro" id="IPR001242">
    <property type="entry name" value="Condensation_dom"/>
</dbReference>
<protein>
    <recommendedName>
        <fullName evidence="16">Polyketide synthase</fullName>
    </recommendedName>
</protein>
<dbReference type="SUPFAM" id="SSF55048">
    <property type="entry name" value="Probable ACP-binding domain of malonyl-CoA ACP transacylase"/>
    <property type="match status" value="1"/>
</dbReference>
<dbReference type="InterPro" id="IPR016035">
    <property type="entry name" value="Acyl_Trfase/lysoPLipase"/>
</dbReference>
<feature type="active site" description="Proton acceptor; for dehydratase activity" evidence="9">
    <location>
        <position position="980"/>
    </location>
</feature>
<dbReference type="SUPFAM" id="SSF52777">
    <property type="entry name" value="CoA-dependent acyltransferases"/>
    <property type="match status" value="2"/>
</dbReference>
<dbReference type="CDD" id="cd02440">
    <property type="entry name" value="AdoMet_MTases"/>
    <property type="match status" value="1"/>
</dbReference>
<keyword evidence="1" id="KW-0596">Phosphopantetheine</keyword>
<keyword evidence="4" id="KW-0489">Methyltransferase</keyword>
<dbReference type="NCBIfam" id="TIGR01733">
    <property type="entry name" value="AA-adenyl-dom"/>
    <property type="match status" value="1"/>
</dbReference>
<dbReference type="EMBL" id="JAFEKC020000006">
    <property type="protein sequence ID" value="KAK0513956.1"/>
    <property type="molecule type" value="Genomic_DNA"/>
</dbReference>
<dbReference type="Gene3D" id="3.10.129.110">
    <property type="entry name" value="Polyketide synthase dehydratase"/>
    <property type="match status" value="1"/>
</dbReference>
<feature type="region of interest" description="Disordered" evidence="10">
    <location>
        <begin position="2493"/>
        <end position="2550"/>
    </location>
</feature>
<dbReference type="SUPFAM" id="SSF53901">
    <property type="entry name" value="Thiolase-like"/>
    <property type="match status" value="1"/>
</dbReference>
<dbReference type="Pfam" id="PF16197">
    <property type="entry name" value="KAsynt_C_assoc"/>
    <property type="match status" value="1"/>
</dbReference>
<dbReference type="InterPro" id="IPR020845">
    <property type="entry name" value="AMP-binding_CS"/>
</dbReference>
<feature type="region of interest" description="N-terminal hotdog fold" evidence="9">
    <location>
        <begin position="948"/>
        <end position="1083"/>
    </location>
</feature>
<evidence type="ECO:0000256" key="5">
    <source>
        <dbReference type="ARBA" id="ARBA00022679"/>
    </source>
</evidence>
<dbReference type="InterPro" id="IPR020806">
    <property type="entry name" value="PKS_PP-bd"/>
</dbReference>
<dbReference type="Pfam" id="PF07993">
    <property type="entry name" value="NAD_binding_4"/>
    <property type="match status" value="1"/>
</dbReference>
<organism evidence="14 15">
    <name type="scientific">Cladonia borealis</name>
    <dbReference type="NCBI Taxonomy" id="184061"/>
    <lineage>
        <taxon>Eukaryota</taxon>
        <taxon>Fungi</taxon>
        <taxon>Dikarya</taxon>
        <taxon>Ascomycota</taxon>
        <taxon>Pezizomycotina</taxon>
        <taxon>Lecanoromycetes</taxon>
        <taxon>OSLEUM clade</taxon>
        <taxon>Lecanoromycetidae</taxon>
        <taxon>Lecanorales</taxon>
        <taxon>Lecanorineae</taxon>
        <taxon>Cladoniaceae</taxon>
        <taxon>Cladonia</taxon>
    </lineage>
</organism>
<dbReference type="InterPro" id="IPR020841">
    <property type="entry name" value="PKS_Beta-ketoAc_synthase_dom"/>
</dbReference>
<dbReference type="InterPro" id="IPR036736">
    <property type="entry name" value="ACP-like_sf"/>
</dbReference>
<dbReference type="SMART" id="SM00827">
    <property type="entry name" value="PKS_AT"/>
    <property type="match status" value="1"/>
</dbReference>
<gene>
    <name evidence="14" type="ORF">JMJ35_003678</name>
</gene>
<keyword evidence="3" id="KW-0436">Ligase</keyword>
<accession>A0AA39UC02</accession>
<dbReference type="Pfam" id="PF21089">
    <property type="entry name" value="PKS_DH_N"/>
    <property type="match status" value="1"/>
</dbReference>
<evidence type="ECO:0000256" key="7">
    <source>
        <dbReference type="ARBA" id="ARBA00023268"/>
    </source>
</evidence>
<dbReference type="GO" id="GO:0031177">
    <property type="term" value="F:phosphopantetheine binding"/>
    <property type="evidence" value="ECO:0007669"/>
    <property type="project" value="InterPro"/>
</dbReference>
<dbReference type="InterPro" id="IPR014043">
    <property type="entry name" value="Acyl_transferase_dom"/>
</dbReference>
<dbReference type="GO" id="GO:0004312">
    <property type="term" value="F:fatty acid synthase activity"/>
    <property type="evidence" value="ECO:0007669"/>
    <property type="project" value="TreeGrafter"/>
</dbReference>
<dbReference type="Gene3D" id="3.30.559.30">
    <property type="entry name" value="Nonribosomal peptide synthetase, condensation domain"/>
    <property type="match status" value="1"/>
</dbReference>
<keyword evidence="15" id="KW-1185">Reference proteome</keyword>
<dbReference type="InterPro" id="IPR020807">
    <property type="entry name" value="PKS_DH"/>
</dbReference>
<keyword evidence="7" id="KW-0511">Multifunctional enzyme</keyword>
<dbReference type="PANTHER" id="PTHR43775">
    <property type="entry name" value="FATTY ACID SYNTHASE"/>
    <property type="match status" value="1"/>
</dbReference>
<dbReference type="InterPro" id="IPR016039">
    <property type="entry name" value="Thiolase-like"/>
</dbReference>
<evidence type="ECO:0000259" key="12">
    <source>
        <dbReference type="PROSITE" id="PS52004"/>
    </source>
</evidence>
<dbReference type="Proteomes" id="UP001166286">
    <property type="component" value="Unassembled WGS sequence"/>
</dbReference>
<evidence type="ECO:0000256" key="4">
    <source>
        <dbReference type="ARBA" id="ARBA00022603"/>
    </source>
</evidence>
<dbReference type="InterPro" id="IPR018201">
    <property type="entry name" value="Ketoacyl_synth_AS"/>
</dbReference>
<dbReference type="CDD" id="cd05930">
    <property type="entry name" value="A_NRPS"/>
    <property type="match status" value="1"/>
</dbReference>
<dbReference type="InterPro" id="IPR045851">
    <property type="entry name" value="AMP-bd_C_sf"/>
</dbReference>
<evidence type="ECO:0000256" key="3">
    <source>
        <dbReference type="ARBA" id="ARBA00022598"/>
    </source>
</evidence>
<dbReference type="InterPro" id="IPR036291">
    <property type="entry name" value="NAD(P)-bd_dom_sf"/>
</dbReference>
<feature type="domain" description="Ketosynthase family 3 (KS3)" evidence="12">
    <location>
        <begin position="12"/>
        <end position="448"/>
    </location>
</feature>
<dbReference type="InterPro" id="IPR049551">
    <property type="entry name" value="PKS_DH_C"/>
</dbReference>
<evidence type="ECO:0000313" key="15">
    <source>
        <dbReference type="Proteomes" id="UP001166286"/>
    </source>
</evidence>
<dbReference type="InterPro" id="IPR014031">
    <property type="entry name" value="Ketoacyl_synth_C"/>
</dbReference>
<dbReference type="InterPro" id="IPR010071">
    <property type="entry name" value="AA_adenyl_dom"/>
</dbReference>
<dbReference type="InterPro" id="IPR006162">
    <property type="entry name" value="Ppantetheine_attach_site"/>
</dbReference>
<dbReference type="InterPro" id="IPR000873">
    <property type="entry name" value="AMP-dep_synth/lig_dom"/>
</dbReference>
<dbReference type="SUPFAM" id="SSF52151">
    <property type="entry name" value="FabD/lysophospholipase-like"/>
    <property type="match status" value="1"/>
</dbReference>
<dbReference type="InterPro" id="IPR029063">
    <property type="entry name" value="SAM-dependent_MTases_sf"/>
</dbReference>
<dbReference type="Gene3D" id="3.40.50.720">
    <property type="entry name" value="NAD(P)-binding Rossmann-like Domain"/>
    <property type="match status" value="3"/>
</dbReference>
<dbReference type="InterPro" id="IPR049900">
    <property type="entry name" value="PKS_mFAS_DH"/>
</dbReference>
<dbReference type="PROSITE" id="PS50075">
    <property type="entry name" value="CARRIER"/>
    <property type="match status" value="2"/>
</dbReference>
<dbReference type="GO" id="GO:0004315">
    <property type="term" value="F:3-oxoacyl-[acyl-carrier-protein] synthase activity"/>
    <property type="evidence" value="ECO:0007669"/>
    <property type="project" value="InterPro"/>
</dbReference>
<dbReference type="SUPFAM" id="SSF56801">
    <property type="entry name" value="Acetyl-CoA synthetase-like"/>
    <property type="match status" value="1"/>
</dbReference>
<feature type="active site" description="Proton donor; for dehydratase activity" evidence="9">
    <location>
        <position position="1158"/>
    </location>
</feature>
<dbReference type="Pfam" id="PF00668">
    <property type="entry name" value="Condensation"/>
    <property type="match status" value="1"/>
</dbReference>